<protein>
    <submittedName>
        <fullName evidence="1">Uncharacterized protein</fullName>
    </submittedName>
</protein>
<reference evidence="2" key="1">
    <citation type="submission" date="2012-07" db="EMBL/GenBank/DDBJ databases">
        <title>Genome of the Chinese tree shrew, a rising model animal genetically related to primates.</title>
        <authorList>
            <person name="Zhang G."/>
            <person name="Fan Y."/>
            <person name="Yao Y."/>
            <person name="Huang Z."/>
        </authorList>
    </citation>
    <scope>NUCLEOTIDE SEQUENCE [LARGE SCALE GENOMIC DNA]</scope>
</reference>
<dbReference type="Proteomes" id="UP000011518">
    <property type="component" value="Unassembled WGS sequence"/>
</dbReference>
<dbReference type="EMBL" id="KB320577">
    <property type="protein sequence ID" value="ELW68266.1"/>
    <property type="molecule type" value="Genomic_DNA"/>
</dbReference>
<gene>
    <name evidence="1" type="ORF">TREES_T100007429</name>
</gene>
<organism evidence="1 2">
    <name type="scientific">Tupaia chinensis</name>
    <name type="common">Chinese tree shrew</name>
    <name type="synonym">Tupaia belangeri chinensis</name>
    <dbReference type="NCBI Taxonomy" id="246437"/>
    <lineage>
        <taxon>Eukaryota</taxon>
        <taxon>Metazoa</taxon>
        <taxon>Chordata</taxon>
        <taxon>Craniata</taxon>
        <taxon>Vertebrata</taxon>
        <taxon>Euteleostomi</taxon>
        <taxon>Mammalia</taxon>
        <taxon>Eutheria</taxon>
        <taxon>Euarchontoglires</taxon>
        <taxon>Scandentia</taxon>
        <taxon>Tupaiidae</taxon>
        <taxon>Tupaia</taxon>
    </lineage>
</organism>
<sequence>MARTSSFSQVRSLRQDECVSGYMAAHEKGHGANCKVLMQILNDGLSCSKPEGPAHMRDDVTRRLGTRADLVPGRPTAVQGVVRFQHERLSGTVHTSL</sequence>
<dbReference type="AlphaFoldDB" id="L9KZP8"/>
<evidence type="ECO:0000313" key="2">
    <source>
        <dbReference type="Proteomes" id="UP000011518"/>
    </source>
</evidence>
<keyword evidence="2" id="KW-1185">Reference proteome</keyword>
<evidence type="ECO:0000313" key="1">
    <source>
        <dbReference type="EMBL" id="ELW68266.1"/>
    </source>
</evidence>
<name>L9KZP8_TUPCH</name>
<accession>L9KZP8</accession>
<reference evidence="2" key="2">
    <citation type="journal article" date="2013" name="Nat. Commun.">
        <title>Genome of the Chinese tree shrew.</title>
        <authorList>
            <person name="Fan Y."/>
            <person name="Huang Z.Y."/>
            <person name="Cao C.C."/>
            <person name="Chen C.S."/>
            <person name="Chen Y.X."/>
            <person name="Fan D.D."/>
            <person name="He J."/>
            <person name="Hou H.L."/>
            <person name="Hu L."/>
            <person name="Hu X.T."/>
            <person name="Jiang X.T."/>
            <person name="Lai R."/>
            <person name="Lang Y.S."/>
            <person name="Liang B."/>
            <person name="Liao S.G."/>
            <person name="Mu D."/>
            <person name="Ma Y.Y."/>
            <person name="Niu Y.Y."/>
            <person name="Sun X.Q."/>
            <person name="Xia J.Q."/>
            <person name="Xiao J."/>
            <person name="Xiong Z.Q."/>
            <person name="Xu L."/>
            <person name="Yang L."/>
            <person name="Zhang Y."/>
            <person name="Zhao W."/>
            <person name="Zhao X.D."/>
            <person name="Zheng Y.T."/>
            <person name="Zhou J.M."/>
            <person name="Zhu Y.B."/>
            <person name="Zhang G.J."/>
            <person name="Wang J."/>
            <person name="Yao Y.G."/>
        </authorList>
    </citation>
    <scope>NUCLEOTIDE SEQUENCE [LARGE SCALE GENOMIC DNA]</scope>
</reference>
<proteinExistence type="predicted"/>
<dbReference type="InParanoid" id="L9KZP8"/>